<dbReference type="Gene3D" id="3.40.50.1820">
    <property type="entry name" value="alpha/beta hydrolase"/>
    <property type="match status" value="1"/>
</dbReference>
<proteinExistence type="predicted"/>
<dbReference type="GO" id="GO:0016042">
    <property type="term" value="P:lipid catabolic process"/>
    <property type="evidence" value="ECO:0007669"/>
    <property type="project" value="InterPro"/>
</dbReference>
<dbReference type="HOGENOM" id="CLU_1170426_0_0_1"/>
<dbReference type="EMBL" id="DS027045">
    <property type="protein sequence ID" value="EAW14629.1"/>
    <property type="molecule type" value="Genomic_DNA"/>
</dbReference>
<evidence type="ECO:0000313" key="2">
    <source>
        <dbReference type="Proteomes" id="UP000006701"/>
    </source>
</evidence>
<dbReference type="InterPro" id="IPR029058">
    <property type="entry name" value="AB_hydrolase_fold"/>
</dbReference>
<dbReference type="VEuPathDB" id="FungiDB:ACLA_076700"/>
<accession>A1C8A8</accession>
<dbReference type="PANTHER" id="PTHR34853">
    <property type="match status" value="1"/>
</dbReference>
<dbReference type="PANTHER" id="PTHR34853:SF1">
    <property type="entry name" value="LIPASE 5"/>
    <property type="match status" value="1"/>
</dbReference>
<dbReference type="KEGG" id="act:ACLA_076700"/>
<dbReference type="InterPro" id="IPR005152">
    <property type="entry name" value="Lipase_secreted"/>
</dbReference>
<dbReference type="STRING" id="344612.A1C8A8"/>
<dbReference type="Proteomes" id="UP000006701">
    <property type="component" value="Unassembled WGS sequence"/>
</dbReference>
<name>A1C8A8_ASPCL</name>
<sequence length="237" mass="26245">MVDLDRITTLLDIVAAKLEASFHDLCEDNLGGSEFRYKGTGNDGLASFQNQIAPMKTITELAASLARHHDNCNVYIPPHFAILVIGVRLATGQSISVPAIQSTAWNASFELSPEQLKLANLTSDQGAIINTVTNFDRSQQTAELTRMTSTMAILLVQGKEGPTVPYNTTKTTAQEICKRYPADLELLAVRQGSHFAAINAAKQIWLRWIDNRFEHRRVDKPGCIESPLDSLLPLEYY</sequence>
<protein>
    <submittedName>
        <fullName evidence="1">Secretory lipase, putative</fullName>
    </submittedName>
</protein>
<dbReference type="OrthoDB" id="5382058at2759"/>
<dbReference type="GO" id="GO:0004806">
    <property type="term" value="F:triacylglycerol lipase activity"/>
    <property type="evidence" value="ECO:0007669"/>
    <property type="project" value="InterPro"/>
</dbReference>
<dbReference type="GeneID" id="4708220"/>
<keyword evidence="2" id="KW-1185">Reference proteome</keyword>
<organism evidence="1 2">
    <name type="scientific">Aspergillus clavatus (strain ATCC 1007 / CBS 513.65 / DSM 816 / NCTC 3887 / NRRL 1 / QM 1276 / 107)</name>
    <dbReference type="NCBI Taxonomy" id="344612"/>
    <lineage>
        <taxon>Eukaryota</taxon>
        <taxon>Fungi</taxon>
        <taxon>Dikarya</taxon>
        <taxon>Ascomycota</taxon>
        <taxon>Pezizomycotina</taxon>
        <taxon>Eurotiomycetes</taxon>
        <taxon>Eurotiomycetidae</taxon>
        <taxon>Eurotiales</taxon>
        <taxon>Aspergillaceae</taxon>
        <taxon>Aspergillus</taxon>
        <taxon>Aspergillus subgen. Fumigati</taxon>
    </lineage>
</organism>
<dbReference type="RefSeq" id="XP_001276055.1">
    <property type="nucleotide sequence ID" value="XM_001276054.1"/>
</dbReference>
<reference evidence="1 2" key="1">
    <citation type="journal article" date="2008" name="PLoS Genet.">
        <title>Genomic islands in the pathogenic filamentous fungus Aspergillus fumigatus.</title>
        <authorList>
            <person name="Fedorova N.D."/>
            <person name="Khaldi N."/>
            <person name="Joardar V.S."/>
            <person name="Maiti R."/>
            <person name="Amedeo P."/>
            <person name="Anderson M.J."/>
            <person name="Crabtree J."/>
            <person name="Silva J.C."/>
            <person name="Badger J.H."/>
            <person name="Albarraq A."/>
            <person name="Angiuoli S."/>
            <person name="Bussey H."/>
            <person name="Bowyer P."/>
            <person name="Cotty P.J."/>
            <person name="Dyer P.S."/>
            <person name="Egan A."/>
            <person name="Galens K."/>
            <person name="Fraser-Liggett C.M."/>
            <person name="Haas B.J."/>
            <person name="Inman J.M."/>
            <person name="Kent R."/>
            <person name="Lemieux S."/>
            <person name="Malavazi I."/>
            <person name="Orvis J."/>
            <person name="Roemer T."/>
            <person name="Ronning C.M."/>
            <person name="Sundaram J.P."/>
            <person name="Sutton G."/>
            <person name="Turner G."/>
            <person name="Venter J.C."/>
            <person name="White O.R."/>
            <person name="Whitty B.R."/>
            <person name="Youngman P."/>
            <person name="Wolfe K.H."/>
            <person name="Goldman G.H."/>
            <person name="Wortman J.R."/>
            <person name="Jiang B."/>
            <person name="Denning D.W."/>
            <person name="Nierman W.C."/>
        </authorList>
    </citation>
    <scope>NUCLEOTIDE SEQUENCE [LARGE SCALE GENOMIC DNA]</scope>
    <source>
        <strain evidence="2">ATCC 1007 / CBS 513.65 / DSM 816 / NCTC 3887 / NRRL 1</strain>
    </source>
</reference>
<dbReference type="AlphaFoldDB" id="A1C8A8"/>
<evidence type="ECO:0000313" key="1">
    <source>
        <dbReference type="EMBL" id="EAW14629.1"/>
    </source>
</evidence>
<gene>
    <name evidence="1" type="ORF">ACLA_076700</name>
</gene>